<evidence type="ECO:0000256" key="2">
    <source>
        <dbReference type="ARBA" id="ARBA00023157"/>
    </source>
</evidence>
<dbReference type="NCBIfam" id="TIGR01614">
    <property type="entry name" value="PME_inhib"/>
    <property type="match status" value="1"/>
</dbReference>
<dbReference type="PANTHER" id="PTHR35357">
    <property type="entry name" value="OS02G0537100 PROTEIN"/>
    <property type="match status" value="1"/>
</dbReference>
<proteinExistence type="inferred from homology"/>
<dbReference type="RefSeq" id="XP_021768099.1">
    <property type="nucleotide sequence ID" value="XM_021912407.1"/>
</dbReference>
<dbReference type="PANTHER" id="PTHR35357:SF17">
    <property type="entry name" value="PECTINESTERASE INHIBITOR 12"/>
    <property type="match status" value="1"/>
</dbReference>
<evidence type="ECO:0000313" key="6">
    <source>
        <dbReference type="EnsemblPlants" id="AUR62007212-RA:cds"/>
    </source>
</evidence>
<comment type="similarity">
    <text evidence="3">Belongs to the PMEI family.</text>
</comment>
<sequence>MRSSSIFLYSLVFIFSLLVPLQCVTPTDNVSADIINKTCETCAQKTSSNYSYDFCYSSLAAVPVSHATDLAGLGLIALELALENATNTFWIISGMLTKNESDLRCSSCLESCMELYLEMNIKLEESIGEYMSGKKHDAIYLWVSEIMQATNKCEAGFKEESNESPLTRENNTLNQLCGIIMCIIDLTSSDLNSWS</sequence>
<feature type="chain" id="PRO_5030905572" description="Pectinesterase inhibitor domain-containing protein" evidence="4">
    <location>
        <begin position="24"/>
        <end position="195"/>
    </location>
</feature>
<dbReference type="Pfam" id="PF04043">
    <property type="entry name" value="PMEI"/>
    <property type="match status" value="1"/>
</dbReference>
<evidence type="ECO:0000259" key="5">
    <source>
        <dbReference type="SMART" id="SM00856"/>
    </source>
</evidence>
<dbReference type="OMA" id="YINRICQ"/>
<keyword evidence="7" id="KW-1185">Reference proteome</keyword>
<dbReference type="GO" id="GO:0005576">
    <property type="term" value="C:extracellular region"/>
    <property type="evidence" value="ECO:0007669"/>
    <property type="project" value="UniProtKB-ARBA"/>
</dbReference>
<evidence type="ECO:0000256" key="4">
    <source>
        <dbReference type="SAM" id="SignalP"/>
    </source>
</evidence>
<dbReference type="Gene3D" id="1.20.140.40">
    <property type="entry name" value="Invertase/pectin methylesterase inhibitor family protein"/>
    <property type="match status" value="1"/>
</dbReference>
<evidence type="ECO:0000256" key="3">
    <source>
        <dbReference type="ARBA" id="ARBA00038471"/>
    </source>
</evidence>
<keyword evidence="1 4" id="KW-0732">Signal</keyword>
<protein>
    <recommendedName>
        <fullName evidence="5">Pectinesterase inhibitor domain-containing protein</fullName>
    </recommendedName>
</protein>
<dbReference type="SMR" id="A0A803L5S3"/>
<reference evidence="6" key="1">
    <citation type="journal article" date="2017" name="Nature">
        <title>The genome of Chenopodium quinoa.</title>
        <authorList>
            <person name="Jarvis D.E."/>
            <person name="Ho Y.S."/>
            <person name="Lightfoot D.J."/>
            <person name="Schmoeckel S.M."/>
            <person name="Li B."/>
            <person name="Borm T.J.A."/>
            <person name="Ohyanagi H."/>
            <person name="Mineta K."/>
            <person name="Michell C.T."/>
            <person name="Saber N."/>
            <person name="Kharbatia N.M."/>
            <person name="Rupper R.R."/>
            <person name="Sharp A.R."/>
            <person name="Dally N."/>
            <person name="Boughton B.A."/>
            <person name="Woo Y.H."/>
            <person name="Gao G."/>
            <person name="Schijlen E.G.W.M."/>
            <person name="Guo X."/>
            <person name="Momin A.A."/>
            <person name="Negrao S."/>
            <person name="Al-Babili S."/>
            <person name="Gehring C."/>
            <person name="Roessner U."/>
            <person name="Jung C."/>
            <person name="Murphy K."/>
            <person name="Arold S.T."/>
            <person name="Gojobori T."/>
            <person name="van der Linden C.G."/>
            <person name="van Loo E.N."/>
            <person name="Jellen E.N."/>
            <person name="Maughan P.J."/>
            <person name="Tester M."/>
        </authorList>
    </citation>
    <scope>NUCLEOTIDE SEQUENCE [LARGE SCALE GENOMIC DNA]</scope>
    <source>
        <strain evidence="6">cv. PI 614886</strain>
    </source>
</reference>
<dbReference type="Proteomes" id="UP000596660">
    <property type="component" value="Unplaced"/>
</dbReference>
<feature type="signal peptide" evidence="4">
    <location>
        <begin position="1"/>
        <end position="23"/>
    </location>
</feature>
<feature type="domain" description="Pectinesterase inhibitor" evidence="5">
    <location>
        <begin position="30"/>
        <end position="183"/>
    </location>
</feature>
<dbReference type="InterPro" id="IPR006501">
    <property type="entry name" value="Pectinesterase_inhib_dom"/>
</dbReference>
<dbReference type="SUPFAM" id="SSF101148">
    <property type="entry name" value="Plant invertase/pectin methylesterase inhibitor"/>
    <property type="match status" value="1"/>
</dbReference>
<dbReference type="EnsemblPlants" id="AUR62007212-RA">
    <property type="protein sequence ID" value="AUR62007212-RA:cds"/>
    <property type="gene ID" value="AUR62007212"/>
</dbReference>
<reference evidence="6" key="2">
    <citation type="submission" date="2021-03" db="UniProtKB">
        <authorList>
            <consortium name="EnsemblPlants"/>
        </authorList>
    </citation>
    <scope>IDENTIFICATION</scope>
</reference>
<accession>A0A803L5S3</accession>
<dbReference type="InterPro" id="IPR035513">
    <property type="entry name" value="Invertase/methylesterase_inhib"/>
</dbReference>
<keyword evidence="2" id="KW-1015">Disulfide bond</keyword>
<dbReference type="SMART" id="SM00856">
    <property type="entry name" value="PMEI"/>
    <property type="match status" value="1"/>
</dbReference>
<dbReference type="CDD" id="cd15795">
    <property type="entry name" value="PMEI-Pla_a_1_like"/>
    <property type="match status" value="1"/>
</dbReference>
<name>A0A803L5S3_CHEQI</name>
<evidence type="ECO:0000313" key="7">
    <source>
        <dbReference type="Proteomes" id="UP000596660"/>
    </source>
</evidence>
<dbReference type="KEGG" id="cqi:110732463"/>
<gene>
    <name evidence="6" type="primary">LOC110732463</name>
</gene>
<evidence type="ECO:0000256" key="1">
    <source>
        <dbReference type="ARBA" id="ARBA00022729"/>
    </source>
</evidence>
<dbReference type="AlphaFoldDB" id="A0A803L5S3"/>
<dbReference type="InterPro" id="IPR034088">
    <property type="entry name" value="Pla_a_1-like"/>
</dbReference>
<dbReference type="GeneID" id="110732463"/>
<organism evidence="6 7">
    <name type="scientific">Chenopodium quinoa</name>
    <name type="common">Quinoa</name>
    <dbReference type="NCBI Taxonomy" id="63459"/>
    <lineage>
        <taxon>Eukaryota</taxon>
        <taxon>Viridiplantae</taxon>
        <taxon>Streptophyta</taxon>
        <taxon>Embryophyta</taxon>
        <taxon>Tracheophyta</taxon>
        <taxon>Spermatophyta</taxon>
        <taxon>Magnoliopsida</taxon>
        <taxon>eudicotyledons</taxon>
        <taxon>Gunneridae</taxon>
        <taxon>Pentapetalae</taxon>
        <taxon>Caryophyllales</taxon>
        <taxon>Chenopodiaceae</taxon>
        <taxon>Chenopodioideae</taxon>
        <taxon>Atripliceae</taxon>
        <taxon>Chenopodium</taxon>
    </lineage>
</organism>
<dbReference type="FunFam" id="1.20.140.40:FF:000002">
    <property type="entry name" value="Putative invertase inhibitor"/>
    <property type="match status" value="1"/>
</dbReference>
<dbReference type="OrthoDB" id="1902988at2759"/>
<dbReference type="GO" id="GO:0004857">
    <property type="term" value="F:enzyme inhibitor activity"/>
    <property type="evidence" value="ECO:0007669"/>
    <property type="project" value="InterPro"/>
</dbReference>
<dbReference type="Gramene" id="AUR62007212-RA">
    <property type="protein sequence ID" value="AUR62007212-RA:cds"/>
    <property type="gene ID" value="AUR62007212"/>
</dbReference>